<evidence type="ECO:0000256" key="2">
    <source>
        <dbReference type="PROSITE-ProRule" id="PRU00708"/>
    </source>
</evidence>
<dbReference type="Proteomes" id="UP001187471">
    <property type="component" value="Unassembled WGS sequence"/>
</dbReference>
<keyword evidence="4" id="KW-1185">Reference proteome</keyword>
<name>A0AA88QV79_9ASTE</name>
<dbReference type="InterPro" id="IPR002885">
    <property type="entry name" value="PPR_rpt"/>
</dbReference>
<proteinExistence type="predicted"/>
<gene>
    <name evidence="3" type="ORF">RJ640_000201</name>
</gene>
<sequence>MPEQDTVTWNILISGYNRNGFPNQALYLYSQMIDAKGTHSFQNEKYHPAAVAHHPPLTMRLKEFNLLPPFNFFNQLDIFIIVAHAILRGFPMH</sequence>
<dbReference type="InterPro" id="IPR011990">
    <property type="entry name" value="TPR-like_helical_dom_sf"/>
</dbReference>
<dbReference type="Gene3D" id="1.25.40.10">
    <property type="entry name" value="Tetratricopeptide repeat domain"/>
    <property type="match status" value="1"/>
</dbReference>
<dbReference type="PROSITE" id="PS51375">
    <property type="entry name" value="PPR"/>
    <property type="match status" value="1"/>
</dbReference>
<organism evidence="3 4">
    <name type="scientific">Escallonia rubra</name>
    <dbReference type="NCBI Taxonomy" id="112253"/>
    <lineage>
        <taxon>Eukaryota</taxon>
        <taxon>Viridiplantae</taxon>
        <taxon>Streptophyta</taxon>
        <taxon>Embryophyta</taxon>
        <taxon>Tracheophyta</taxon>
        <taxon>Spermatophyta</taxon>
        <taxon>Magnoliopsida</taxon>
        <taxon>eudicotyledons</taxon>
        <taxon>Gunneridae</taxon>
        <taxon>Pentapetalae</taxon>
        <taxon>asterids</taxon>
        <taxon>campanulids</taxon>
        <taxon>Escalloniales</taxon>
        <taxon>Escalloniaceae</taxon>
        <taxon>Escallonia</taxon>
    </lineage>
</organism>
<evidence type="ECO:0000313" key="4">
    <source>
        <dbReference type="Proteomes" id="UP001187471"/>
    </source>
</evidence>
<reference evidence="3" key="1">
    <citation type="submission" date="2022-12" db="EMBL/GenBank/DDBJ databases">
        <title>Draft genome assemblies for two species of Escallonia (Escalloniales).</title>
        <authorList>
            <person name="Chanderbali A."/>
            <person name="Dervinis C."/>
            <person name="Anghel I."/>
            <person name="Soltis D."/>
            <person name="Soltis P."/>
            <person name="Zapata F."/>
        </authorList>
    </citation>
    <scope>NUCLEOTIDE SEQUENCE</scope>
    <source>
        <strain evidence="3">UCBG92.1500</strain>
        <tissue evidence="3">Leaf</tissue>
    </source>
</reference>
<evidence type="ECO:0008006" key="5">
    <source>
        <dbReference type="Google" id="ProtNLM"/>
    </source>
</evidence>
<feature type="repeat" description="PPR" evidence="2">
    <location>
        <begin position="5"/>
        <end position="35"/>
    </location>
</feature>
<comment type="caution">
    <text evidence="3">The sequence shown here is derived from an EMBL/GenBank/DDBJ whole genome shotgun (WGS) entry which is preliminary data.</text>
</comment>
<keyword evidence="1" id="KW-0677">Repeat</keyword>
<accession>A0AA88QV79</accession>
<evidence type="ECO:0000256" key="1">
    <source>
        <dbReference type="ARBA" id="ARBA00022737"/>
    </source>
</evidence>
<dbReference type="AlphaFoldDB" id="A0AA88QV79"/>
<dbReference type="Pfam" id="PF01535">
    <property type="entry name" value="PPR"/>
    <property type="match status" value="1"/>
</dbReference>
<dbReference type="NCBIfam" id="TIGR00756">
    <property type="entry name" value="PPR"/>
    <property type="match status" value="1"/>
</dbReference>
<evidence type="ECO:0000313" key="3">
    <source>
        <dbReference type="EMBL" id="KAK2973673.1"/>
    </source>
</evidence>
<protein>
    <recommendedName>
        <fullName evidence="5">Pentatricopeptide repeat-containing protein</fullName>
    </recommendedName>
</protein>
<dbReference type="EMBL" id="JAVXUO010002385">
    <property type="protein sequence ID" value="KAK2973673.1"/>
    <property type="molecule type" value="Genomic_DNA"/>
</dbReference>